<dbReference type="PANTHER" id="PTHR47691">
    <property type="entry name" value="REGULATOR-RELATED"/>
    <property type="match status" value="1"/>
</dbReference>
<evidence type="ECO:0000313" key="3">
    <source>
        <dbReference type="EMBL" id="EFE77591.2"/>
    </source>
</evidence>
<dbReference type="Proteomes" id="UP000003986">
    <property type="component" value="Unassembled WGS sequence"/>
</dbReference>
<evidence type="ECO:0000256" key="1">
    <source>
        <dbReference type="PROSITE-ProRule" id="PRU00339"/>
    </source>
</evidence>
<dbReference type="Gene3D" id="1.25.40.10">
    <property type="entry name" value="Tetratricopeptide repeat domain"/>
    <property type="match status" value="1"/>
</dbReference>
<dbReference type="SUPFAM" id="SSF52540">
    <property type="entry name" value="P-loop containing nucleoside triphosphate hydrolases"/>
    <property type="match status" value="1"/>
</dbReference>
<dbReference type="Gene3D" id="3.40.50.300">
    <property type="entry name" value="P-loop containing nucleotide triphosphate hydrolases"/>
    <property type="match status" value="1"/>
</dbReference>
<reference evidence="4" key="1">
    <citation type="submission" date="2008-10" db="EMBL/GenBank/DDBJ databases">
        <authorList>
            <person name="Molnar K."/>
        </authorList>
    </citation>
    <scope>NUCLEOTIDE SEQUENCE [LARGE SCALE GENOMIC DNA]</scope>
    <source>
        <strain evidence="4">NRRL 15998</strain>
    </source>
</reference>
<dbReference type="PRINTS" id="PR00364">
    <property type="entry name" value="DISEASERSIST"/>
</dbReference>
<dbReference type="GO" id="GO:0043531">
    <property type="term" value="F:ADP binding"/>
    <property type="evidence" value="ECO:0007669"/>
    <property type="project" value="InterPro"/>
</dbReference>
<feature type="compositionally biased region" description="Basic and acidic residues" evidence="2">
    <location>
        <begin position="706"/>
        <end position="735"/>
    </location>
</feature>
<protein>
    <submittedName>
        <fullName evidence="3">Transcriptional regulator</fullName>
    </submittedName>
</protein>
<evidence type="ECO:0000313" key="4">
    <source>
        <dbReference type="Proteomes" id="UP000003986"/>
    </source>
</evidence>
<feature type="region of interest" description="Disordered" evidence="2">
    <location>
        <begin position="615"/>
        <end position="806"/>
    </location>
</feature>
<dbReference type="InterPro" id="IPR027417">
    <property type="entry name" value="P-loop_NTPase"/>
</dbReference>
<name>D6ANL4_STRFL</name>
<keyword evidence="1" id="KW-0802">TPR repeat</keyword>
<feature type="compositionally biased region" description="Gly residues" evidence="2">
    <location>
        <begin position="677"/>
        <end position="688"/>
    </location>
</feature>
<organism evidence="3 4">
    <name type="scientific">Streptomyces filamentosus NRRL 15998</name>
    <dbReference type="NCBI Taxonomy" id="457431"/>
    <lineage>
        <taxon>Bacteria</taxon>
        <taxon>Bacillati</taxon>
        <taxon>Actinomycetota</taxon>
        <taxon>Actinomycetes</taxon>
        <taxon>Kitasatosporales</taxon>
        <taxon>Streptomycetaceae</taxon>
        <taxon>Streptomyces</taxon>
    </lineage>
</organism>
<dbReference type="AlphaFoldDB" id="D6ANL4"/>
<accession>D6ANL4</accession>
<dbReference type="PROSITE" id="PS50005">
    <property type="entry name" value="TPR"/>
    <property type="match status" value="1"/>
</dbReference>
<dbReference type="InterPro" id="IPR011990">
    <property type="entry name" value="TPR-like_helical_dom_sf"/>
</dbReference>
<dbReference type="SMART" id="SM00028">
    <property type="entry name" value="TPR"/>
    <property type="match status" value="2"/>
</dbReference>
<feature type="compositionally biased region" description="Gly residues" evidence="2">
    <location>
        <begin position="642"/>
        <end position="668"/>
    </location>
</feature>
<feature type="compositionally biased region" description="Low complexity" evidence="2">
    <location>
        <begin position="739"/>
        <end position="767"/>
    </location>
</feature>
<feature type="region of interest" description="Disordered" evidence="2">
    <location>
        <begin position="819"/>
        <end position="851"/>
    </location>
</feature>
<dbReference type="PANTHER" id="PTHR47691:SF3">
    <property type="entry name" value="HTH-TYPE TRANSCRIPTIONAL REGULATOR RV0890C-RELATED"/>
    <property type="match status" value="1"/>
</dbReference>
<feature type="compositionally biased region" description="Low complexity" evidence="2">
    <location>
        <begin position="616"/>
        <end position="641"/>
    </location>
</feature>
<dbReference type="SUPFAM" id="SSF48452">
    <property type="entry name" value="TPR-like"/>
    <property type="match status" value="1"/>
</dbReference>
<reference evidence="4" key="2">
    <citation type="submission" date="2008-12" db="EMBL/GenBank/DDBJ databases">
        <title>Annotation of Streptomyces roseosporus strain NRRL 15998.</title>
        <authorList>
            <consortium name="The Broad Institute Genome Sequencing Platform"/>
            <consortium name="Broad Institute Microbial Sequencing Center"/>
            <person name="Fischbach M."/>
            <person name="Ward D."/>
            <person name="Young S."/>
            <person name="Kodira C.D."/>
            <person name="Zeng Q."/>
            <person name="Koehrsen M."/>
            <person name="Godfrey P."/>
            <person name="Alvarado L."/>
            <person name="Berlin A.M."/>
            <person name="Borenstein D."/>
            <person name="Chen Z."/>
            <person name="Engels R."/>
            <person name="Freedman E."/>
            <person name="Gellesch M."/>
            <person name="Goldberg J."/>
            <person name="Griggs A."/>
            <person name="Gujja S."/>
            <person name="Heiman D.I."/>
            <person name="Hepburn T.A."/>
            <person name="Howarth C."/>
            <person name="Jen D."/>
            <person name="Larson L."/>
            <person name="Lewis B."/>
            <person name="Mehta T."/>
            <person name="Park D."/>
            <person name="Pearson M."/>
            <person name="Roberts A."/>
            <person name="Saif S."/>
            <person name="Shea T.D."/>
            <person name="Shenoy N."/>
            <person name="Sisk P."/>
            <person name="Stolte C."/>
            <person name="Sykes S.N."/>
            <person name="Walk T."/>
            <person name="White J."/>
            <person name="Yandava C."/>
            <person name="Straight P."/>
            <person name="Clardy J."/>
            <person name="Hung D."/>
            <person name="Kolter R."/>
            <person name="Mekalanos J."/>
            <person name="Walker S."/>
            <person name="Walsh C.T."/>
            <person name="Wieland B.L.C."/>
            <person name="Ilzarbe M."/>
            <person name="Galagan J."/>
            <person name="Nusbaum C."/>
            <person name="Birren B."/>
        </authorList>
    </citation>
    <scope>NUCLEOTIDE SEQUENCE [LARGE SCALE GENOMIC DNA]</scope>
    <source>
        <strain evidence="4">NRRL 15998</strain>
    </source>
</reference>
<gene>
    <name evidence="3" type="ORF">SSGG_04958</name>
</gene>
<evidence type="ECO:0000256" key="2">
    <source>
        <dbReference type="SAM" id="MobiDB-lite"/>
    </source>
</evidence>
<feature type="repeat" description="TPR" evidence="1">
    <location>
        <begin position="483"/>
        <end position="516"/>
    </location>
</feature>
<dbReference type="InterPro" id="IPR019734">
    <property type="entry name" value="TPR_rpt"/>
</dbReference>
<sequence>MHRNRASAEGHPTLAAVSGLGGVGKTAVALAWLHALRPDFPGGQLYADLGAQAPEGPADPGEVVARFLRALGVPVGQVPSTLGERVALYRSLTADRRLVVLLDDAATAAQVRPLLPAGRCVTAVTSRRRMPGLSLDGGHVIHLEPLSADAAVELLDATLADGRVAAQPEEARALVLLCAGLPLAVRIAGARLAARPKQGITSMVRALSEERERLEALAIEGDHDVRAALDLSYRGLPPAAARLYRLLGLHPGREFGVPLARTLSGGEAVEALDALHDANLLVDVAEETGGERYRFHDLVRLHAAERAARDGSAEERTTALLRIGHHYLANACRAEQVVEPGRDSLERNFARGVEPGAVAAEDFAPVEGQTAAEAALDWLERELPNLMAVVRHARAMGAPEIAWQLTDALWPLFPRRKLYREWLESHREGLLTAEEEGDGEACCRMLTSGALGRLATGDHAEGLAMFERAAVSFEERGDALGHARTLNYRGLAHQRLGRLDSAAELFARAADALPALGDLRAGALARFNLADVALAEGRYEDALVDAEASRLVLEAAGDAYNAARAAGLTGRACVGLGRLDRAEAELSAALSALRAQAAGFEAARVTREAMAKLSEAPGAAPSGPGALPGGAVPVRLGRPLGVDGGGRGGGPAGCSGATGGAGPAGSAGSGPSASPGPGDGPVGGGAGAGRCRHVAAYGPDDPYGGRVERGRVQTRHQPDVRDRGPHRPGLDRLPRLTDQQPGPAAEPQPAVWAPVHGHHQGAGVAVGEFGGVPGRVLVRRESRGRGLGHQGVRQQRHRVRCREPDAQVVVGDPQRAVRVEQRGSGPADPALRDVLGEPYGRRGHQVVPRSS</sequence>
<proteinExistence type="predicted"/>
<dbReference type="EMBL" id="DS999644">
    <property type="protein sequence ID" value="EFE77591.2"/>
    <property type="molecule type" value="Genomic_DNA"/>
</dbReference>